<dbReference type="SUPFAM" id="SSF48163">
    <property type="entry name" value="An anticodon-binding domain of class I aminoacyl-tRNA synthetases"/>
    <property type="match status" value="1"/>
</dbReference>
<comment type="subcellular location">
    <subcellularLocation>
        <location evidence="8">Cytoplasm</location>
    </subcellularLocation>
</comment>
<comment type="catalytic activity">
    <reaction evidence="8">
        <text>tRNA(Glu) + L-glutamate + ATP = L-glutamyl-tRNA(Glu) + AMP + diphosphate</text>
        <dbReference type="Rhea" id="RHEA:23540"/>
        <dbReference type="Rhea" id="RHEA-COMP:9663"/>
        <dbReference type="Rhea" id="RHEA-COMP:9680"/>
        <dbReference type="ChEBI" id="CHEBI:29985"/>
        <dbReference type="ChEBI" id="CHEBI:30616"/>
        <dbReference type="ChEBI" id="CHEBI:33019"/>
        <dbReference type="ChEBI" id="CHEBI:78442"/>
        <dbReference type="ChEBI" id="CHEBI:78520"/>
        <dbReference type="ChEBI" id="CHEBI:456215"/>
        <dbReference type="EC" id="6.1.1.17"/>
    </reaction>
</comment>
<feature type="domain" description="Glutamyl/glutaminyl-tRNA synthetase class Ib catalytic" evidence="9">
    <location>
        <begin position="5"/>
        <end position="102"/>
    </location>
</feature>
<dbReference type="PANTHER" id="PTHR43311">
    <property type="entry name" value="GLUTAMATE--TRNA LIGASE"/>
    <property type="match status" value="1"/>
</dbReference>
<evidence type="ECO:0000313" key="11">
    <source>
        <dbReference type="EMBL" id="ODS32486.1"/>
    </source>
</evidence>
<dbReference type="InterPro" id="IPR014729">
    <property type="entry name" value="Rossmann-like_a/b/a_fold"/>
</dbReference>
<dbReference type="InterPro" id="IPR049940">
    <property type="entry name" value="GluQ/Sye"/>
</dbReference>
<feature type="short sequence motif" description="'KMSKS' region" evidence="8">
    <location>
        <begin position="205"/>
        <end position="209"/>
    </location>
</feature>
<evidence type="ECO:0000256" key="1">
    <source>
        <dbReference type="ARBA" id="ARBA00007894"/>
    </source>
</evidence>
<comment type="function">
    <text evidence="8">Catalyzes the attachment of glutamate to tRNA(Glu) in a two-step reaction: glutamate is first activated by ATP to form Glu-AMP and then transferred to the acceptor end of tRNA(Glu).</text>
</comment>
<feature type="domain" description="Aminoacyl-tRNA synthetase class I anticodon-binding" evidence="10">
    <location>
        <begin position="288"/>
        <end position="432"/>
    </location>
</feature>
<keyword evidence="4 8" id="KW-0547">Nucleotide-binding</keyword>
<dbReference type="GO" id="GO:0000049">
    <property type="term" value="F:tRNA binding"/>
    <property type="evidence" value="ECO:0007669"/>
    <property type="project" value="InterPro"/>
</dbReference>
<sequence>MSLNVKVRFPPSPTGFLHIGGARTALYNWLFARHNDGKFILRIEDTDQQRSTEEATQTILDSLTWLGLDWDEGPYHQSERLEVYHEYVEKLLKKGRAFYVDEPEKGRAVRFKITGEVTDFDDLIHGNIKSDTSLIEDFVIQKGDGFPTYNFACVVDDGLMGITHVIRGDDHMSNTPRQIALYKALGFELPRFAHIPMILGEDGSRMSKRHGATSVTEYREKGYLPDALVNFIALLGWSPGNDQELLTRQEMIEKFTLKRVNKTSARFDNTKLDWMNSKYIQDLPIENLINELHPYIKKANFNGGIISDEWLHKLVELYKERFKTLSEFVTLTAPFFSDEIEYDDTAVQKHLKKGNSSLIKDAYEKLKEIRTFSIKELEGCLRSITNEHSVSFGKLAQPIRVAVIGKSASAGIFETLELLGKEKTLKRLEYTINTFL</sequence>
<dbReference type="NCBIfam" id="TIGR00464">
    <property type="entry name" value="gltX_bact"/>
    <property type="match status" value="1"/>
</dbReference>
<dbReference type="Pfam" id="PF19269">
    <property type="entry name" value="Anticodon_2"/>
    <property type="match status" value="1"/>
</dbReference>
<dbReference type="InterPro" id="IPR020752">
    <property type="entry name" value="Glu-tRNA-synth_I_codon-bd_sub1"/>
</dbReference>
<comment type="caution">
    <text evidence="8">Lacks conserved residue(s) required for the propagation of feature annotation.</text>
</comment>
<dbReference type="InterPro" id="IPR045462">
    <property type="entry name" value="aa-tRNA-synth_I_cd-bd"/>
</dbReference>
<keyword evidence="6 8" id="KW-0648">Protein biosynthesis</keyword>
<dbReference type="InterPro" id="IPR000924">
    <property type="entry name" value="Glu/Gln-tRNA-synth"/>
</dbReference>
<dbReference type="Pfam" id="PF00749">
    <property type="entry name" value="tRNA-synt_1c"/>
    <property type="match status" value="2"/>
</dbReference>
<dbReference type="GO" id="GO:0005829">
    <property type="term" value="C:cytosol"/>
    <property type="evidence" value="ECO:0007669"/>
    <property type="project" value="TreeGrafter"/>
</dbReference>
<dbReference type="Gene3D" id="3.40.50.620">
    <property type="entry name" value="HUPs"/>
    <property type="match status" value="2"/>
</dbReference>
<reference evidence="11 12" key="1">
    <citation type="submission" date="2016-07" db="EMBL/GenBank/DDBJ databases">
        <title>Draft genome of Scalindua rubra, obtained from a brine-seawater interface in the Red Sea, sheds light on salt adaptation in anammox bacteria.</title>
        <authorList>
            <person name="Speth D.R."/>
            <person name="Lagkouvardos I."/>
            <person name="Wang Y."/>
            <person name="Qian P.-Y."/>
            <person name="Dutilh B.E."/>
            <person name="Jetten M.S."/>
        </authorList>
    </citation>
    <scope>NUCLEOTIDE SEQUENCE [LARGE SCALE GENOMIC DNA]</scope>
    <source>
        <strain evidence="11">BSI-1</strain>
    </source>
</reference>
<feature type="binding site" evidence="8">
    <location>
        <position position="208"/>
    </location>
    <ligand>
        <name>ATP</name>
        <dbReference type="ChEBI" id="CHEBI:30616"/>
    </ligand>
</feature>
<dbReference type="HAMAP" id="MF_00022">
    <property type="entry name" value="Glu_tRNA_synth_type1"/>
    <property type="match status" value="1"/>
</dbReference>
<feature type="domain" description="Glutamyl/glutaminyl-tRNA synthetase class Ib catalytic" evidence="9">
    <location>
        <begin position="104"/>
        <end position="274"/>
    </location>
</feature>
<proteinExistence type="inferred from homology"/>
<comment type="caution">
    <text evidence="11">The sequence shown here is derived from an EMBL/GenBank/DDBJ whole genome shotgun (WGS) entry which is preliminary data.</text>
</comment>
<dbReference type="EMBL" id="MAYW01000060">
    <property type="protein sequence ID" value="ODS32486.1"/>
    <property type="molecule type" value="Genomic_DNA"/>
</dbReference>
<evidence type="ECO:0000256" key="2">
    <source>
        <dbReference type="ARBA" id="ARBA00022490"/>
    </source>
</evidence>
<evidence type="ECO:0000256" key="8">
    <source>
        <dbReference type="HAMAP-Rule" id="MF_00022"/>
    </source>
</evidence>
<keyword evidence="7 8" id="KW-0030">Aminoacyl-tRNA synthetase</keyword>
<evidence type="ECO:0000256" key="6">
    <source>
        <dbReference type="ARBA" id="ARBA00022917"/>
    </source>
</evidence>
<dbReference type="InterPro" id="IPR004527">
    <property type="entry name" value="Glu-tRNA-ligase_bac/mito"/>
</dbReference>
<dbReference type="InterPro" id="IPR008925">
    <property type="entry name" value="aa_tRNA-synth_I_cd-bd_sf"/>
</dbReference>
<keyword evidence="2 8" id="KW-0963">Cytoplasm</keyword>
<dbReference type="GO" id="GO:0006424">
    <property type="term" value="P:glutamyl-tRNA aminoacylation"/>
    <property type="evidence" value="ECO:0007669"/>
    <property type="project" value="UniProtKB-UniRule"/>
</dbReference>
<dbReference type="InterPro" id="IPR001412">
    <property type="entry name" value="aa-tRNA-synth_I_CS"/>
</dbReference>
<evidence type="ECO:0000256" key="7">
    <source>
        <dbReference type="ARBA" id="ARBA00023146"/>
    </source>
</evidence>
<dbReference type="GO" id="GO:0008270">
    <property type="term" value="F:zinc ion binding"/>
    <property type="evidence" value="ECO:0007669"/>
    <property type="project" value="InterPro"/>
</dbReference>
<comment type="subunit">
    <text evidence="8">Monomer.</text>
</comment>
<evidence type="ECO:0000256" key="4">
    <source>
        <dbReference type="ARBA" id="ARBA00022741"/>
    </source>
</evidence>
<name>A0A1E3XA25_9BACT</name>
<keyword evidence="3 8" id="KW-0436">Ligase</keyword>
<keyword evidence="5 8" id="KW-0067">ATP-binding</keyword>
<dbReference type="EC" id="6.1.1.17" evidence="8"/>
<feature type="short sequence motif" description="'HIGH' region" evidence="8">
    <location>
        <begin position="11"/>
        <end position="21"/>
    </location>
</feature>
<dbReference type="PRINTS" id="PR00987">
    <property type="entry name" value="TRNASYNTHGLU"/>
</dbReference>
<dbReference type="PANTHER" id="PTHR43311:SF2">
    <property type="entry name" value="GLUTAMATE--TRNA LIGASE, MITOCHONDRIAL-RELATED"/>
    <property type="match status" value="1"/>
</dbReference>
<comment type="similarity">
    <text evidence="1 8">Belongs to the class-I aminoacyl-tRNA synthetase family. Glutamate--tRNA ligase type 1 subfamily.</text>
</comment>
<dbReference type="InterPro" id="IPR020058">
    <property type="entry name" value="Glu/Gln-tRNA-synth_Ib_cat-dom"/>
</dbReference>
<evidence type="ECO:0000259" key="9">
    <source>
        <dbReference type="Pfam" id="PF00749"/>
    </source>
</evidence>
<dbReference type="GO" id="GO:0005524">
    <property type="term" value="F:ATP binding"/>
    <property type="evidence" value="ECO:0007669"/>
    <property type="project" value="UniProtKB-UniRule"/>
</dbReference>
<dbReference type="InterPro" id="IPR033910">
    <property type="entry name" value="GluRS_core"/>
</dbReference>
<evidence type="ECO:0000256" key="3">
    <source>
        <dbReference type="ARBA" id="ARBA00022598"/>
    </source>
</evidence>
<gene>
    <name evidence="8 11" type="primary">gltX</name>
    <name evidence="11" type="ORF">SCARUB_02387</name>
</gene>
<evidence type="ECO:0000256" key="5">
    <source>
        <dbReference type="ARBA" id="ARBA00022840"/>
    </source>
</evidence>
<dbReference type="PATRIC" id="fig|1872076.5.peg.2804"/>
<evidence type="ECO:0000313" key="12">
    <source>
        <dbReference type="Proteomes" id="UP000094056"/>
    </source>
</evidence>
<protein>
    <recommendedName>
        <fullName evidence="8">Glutamate--tRNA ligase</fullName>
        <ecNumber evidence="8">6.1.1.17</ecNumber>
    </recommendedName>
    <alternativeName>
        <fullName evidence="8">Glutamyl-tRNA synthetase</fullName>
        <shortName evidence="8">GluRS</shortName>
    </alternativeName>
</protein>
<dbReference type="CDD" id="cd00808">
    <property type="entry name" value="GluRS_core"/>
    <property type="match status" value="1"/>
</dbReference>
<dbReference type="SUPFAM" id="SSF52374">
    <property type="entry name" value="Nucleotidylyl transferase"/>
    <property type="match status" value="1"/>
</dbReference>
<dbReference type="PROSITE" id="PS00178">
    <property type="entry name" value="AA_TRNA_LIGASE_I"/>
    <property type="match status" value="1"/>
</dbReference>
<dbReference type="Gene3D" id="1.10.10.350">
    <property type="match status" value="1"/>
</dbReference>
<dbReference type="Proteomes" id="UP000094056">
    <property type="component" value="Unassembled WGS sequence"/>
</dbReference>
<dbReference type="InterPro" id="IPR020751">
    <property type="entry name" value="aa-tRNA-synth_I_codon-bd_sub2"/>
</dbReference>
<accession>A0A1E3XA25</accession>
<dbReference type="AlphaFoldDB" id="A0A1E3XA25"/>
<dbReference type="GO" id="GO:0004818">
    <property type="term" value="F:glutamate-tRNA ligase activity"/>
    <property type="evidence" value="ECO:0007669"/>
    <property type="project" value="UniProtKB-UniRule"/>
</dbReference>
<dbReference type="Gene3D" id="1.10.8.70">
    <property type="entry name" value="Glutamate-tRNA synthetase, class I, anticodon-binding domain 1"/>
    <property type="match status" value="1"/>
</dbReference>
<evidence type="ECO:0000259" key="10">
    <source>
        <dbReference type="Pfam" id="PF19269"/>
    </source>
</evidence>
<organism evidence="11 12">
    <name type="scientific">Candidatus Scalindua rubra</name>
    <dbReference type="NCBI Taxonomy" id="1872076"/>
    <lineage>
        <taxon>Bacteria</taxon>
        <taxon>Pseudomonadati</taxon>
        <taxon>Planctomycetota</taxon>
        <taxon>Candidatus Brocadiia</taxon>
        <taxon>Candidatus Brocadiales</taxon>
        <taxon>Candidatus Scalinduaceae</taxon>
        <taxon>Candidatus Scalindua</taxon>
    </lineage>
</organism>